<reference evidence="1 2" key="1">
    <citation type="submission" date="2017-01" db="EMBL/GenBank/DDBJ databases">
        <title>Genome sequence of Rhodovulum viride JA756.</title>
        <authorList>
            <person name="Lakshmi K.V."/>
            <person name="Tushar L.D."/>
            <person name="Sasikala C."/>
            <person name="Venkataramana C."/>
        </authorList>
    </citation>
    <scope>NUCLEOTIDE SEQUENCE [LARGE SCALE GENOMIC DNA]</scope>
    <source>
        <strain evidence="1 2">JA756</strain>
    </source>
</reference>
<gene>
    <name evidence="1" type="ORF">BYZ73_21455</name>
</gene>
<accession>A0ABX9DCC9</accession>
<name>A0ABX9DCC9_9RHOB</name>
<dbReference type="RefSeq" id="WP_146746407.1">
    <property type="nucleotide sequence ID" value="NZ_MUAV01000141.1"/>
</dbReference>
<sequence>MGILQWEITETCCRAQAPFSGFFSVERWHMGSPWRSYFYFVGERERFARGPNAGGFYTAEEAMAAVDAKVLTAAREVLARNRDAFLSDIREEGFATSGAEA</sequence>
<evidence type="ECO:0000313" key="1">
    <source>
        <dbReference type="EMBL" id="RAP39260.1"/>
    </source>
</evidence>
<dbReference type="EMBL" id="MUAV01000141">
    <property type="protein sequence ID" value="RAP39260.1"/>
    <property type="molecule type" value="Genomic_DNA"/>
</dbReference>
<evidence type="ECO:0000313" key="2">
    <source>
        <dbReference type="Proteomes" id="UP000248659"/>
    </source>
</evidence>
<keyword evidence="2" id="KW-1185">Reference proteome</keyword>
<protein>
    <submittedName>
        <fullName evidence="1">Uncharacterized protein</fullName>
    </submittedName>
</protein>
<organism evidence="1 2">
    <name type="scientific">Rhodovulum viride</name>
    <dbReference type="NCBI Taxonomy" id="1231134"/>
    <lineage>
        <taxon>Bacteria</taxon>
        <taxon>Pseudomonadati</taxon>
        <taxon>Pseudomonadota</taxon>
        <taxon>Alphaproteobacteria</taxon>
        <taxon>Rhodobacterales</taxon>
        <taxon>Paracoccaceae</taxon>
        <taxon>Rhodovulum</taxon>
    </lineage>
</organism>
<dbReference type="Proteomes" id="UP000248659">
    <property type="component" value="Unassembled WGS sequence"/>
</dbReference>
<comment type="caution">
    <text evidence="1">The sequence shown here is derived from an EMBL/GenBank/DDBJ whole genome shotgun (WGS) entry which is preliminary data.</text>
</comment>
<proteinExistence type="predicted"/>
<feature type="non-terminal residue" evidence="1">
    <location>
        <position position="101"/>
    </location>
</feature>